<reference evidence="2 3" key="1">
    <citation type="submission" date="2016-06" db="EMBL/GenBank/DDBJ databases">
        <authorList>
            <person name="Kjaerup R.B."/>
            <person name="Dalgaard T.S."/>
            <person name="Juul-Madsen H.R."/>
        </authorList>
    </citation>
    <scope>NUCLEOTIDE SEQUENCE [LARGE SCALE GENOMIC DNA]</scope>
    <source>
        <strain evidence="2 3">E2838</strain>
    </source>
</reference>
<comment type="caution">
    <text evidence="2">The sequence shown here is derived from an EMBL/GenBank/DDBJ whole genome shotgun (WGS) entry which is preliminary data.</text>
</comment>
<proteinExistence type="predicted"/>
<accession>A0A1A2WC26</accession>
<dbReference type="InterPro" id="IPR041726">
    <property type="entry name" value="ACAD10_11_N"/>
</dbReference>
<dbReference type="InterPro" id="IPR011009">
    <property type="entry name" value="Kinase-like_dom_sf"/>
</dbReference>
<dbReference type="Pfam" id="PF01636">
    <property type="entry name" value="APH"/>
    <property type="match status" value="1"/>
</dbReference>
<sequence length="446" mass="50392">MTPDEAVRSWLESHVGPVRAFERQPRWRPAWFADVERDGTIMPLYVRGNREGMEFSLSTHREADVLEALEKQGIPVPHIHGRIDAPPAIVMDRLPGATNLSTSPSAAERDSVIDEYMEILARIHRLDPGEFSTAGLKLPESPQQHALSSFEASVARYRSTKKRPEPFLEFGIGWIRRHVPAHRFDPRFVLGDPGQFMFADGRVTGLLDVELAYLGDTAHDLAGLRLRDISEPFGDLERAFRRYEEVSGVELDLPVVEFHTAQFSLTTPLSLVMVLHNPFPMSDLLQYEEWFQQCSLNAVEAMAAVEGVTLDDYRLPQVTDVRQSGLVDALAPIIEESPAETEIDRFRRHRTAQTARYVSGVCRHGPAIESENLDDVERLLGSRYADWRAGDAALEAFVLQAPDNMDTELIRLFHRRIMRQMRLLEPVLNRAGGVHPLTPLARLLGR</sequence>
<name>A0A1A2WC26_MYCSC</name>
<dbReference type="PANTHER" id="PTHR21310">
    <property type="entry name" value="AMINOGLYCOSIDE PHOSPHOTRANSFERASE-RELATED-RELATED"/>
    <property type="match status" value="1"/>
</dbReference>
<feature type="domain" description="Aminoglycoside phosphotransferase" evidence="1">
    <location>
        <begin position="43"/>
        <end position="238"/>
    </location>
</feature>
<dbReference type="SUPFAM" id="SSF56112">
    <property type="entry name" value="Protein kinase-like (PK-like)"/>
    <property type="match status" value="1"/>
</dbReference>
<evidence type="ECO:0000313" key="3">
    <source>
        <dbReference type="Proteomes" id="UP000092207"/>
    </source>
</evidence>
<dbReference type="Gene3D" id="3.90.1200.10">
    <property type="match status" value="1"/>
</dbReference>
<dbReference type="AlphaFoldDB" id="A0A1A2WC26"/>
<evidence type="ECO:0000313" key="2">
    <source>
        <dbReference type="EMBL" id="OBI10451.1"/>
    </source>
</evidence>
<dbReference type="InterPro" id="IPR051678">
    <property type="entry name" value="AGP_Transferase"/>
</dbReference>
<dbReference type="CDD" id="cd05154">
    <property type="entry name" value="ACAD10_11_N-like"/>
    <property type="match status" value="1"/>
</dbReference>
<dbReference type="Proteomes" id="UP000092207">
    <property type="component" value="Unassembled WGS sequence"/>
</dbReference>
<organism evidence="2 3">
    <name type="scientific">Mycobacterium scrofulaceum</name>
    <dbReference type="NCBI Taxonomy" id="1783"/>
    <lineage>
        <taxon>Bacteria</taxon>
        <taxon>Bacillati</taxon>
        <taxon>Actinomycetota</taxon>
        <taxon>Actinomycetes</taxon>
        <taxon>Mycobacteriales</taxon>
        <taxon>Mycobacteriaceae</taxon>
        <taxon>Mycobacterium</taxon>
    </lineage>
</organism>
<dbReference type="InterPro" id="IPR002575">
    <property type="entry name" value="Aminoglycoside_PTrfase"/>
</dbReference>
<gene>
    <name evidence="2" type="ORF">A5679_07010</name>
</gene>
<dbReference type="EMBL" id="LZJY01000015">
    <property type="protein sequence ID" value="OBI10451.1"/>
    <property type="molecule type" value="Genomic_DNA"/>
</dbReference>
<protein>
    <recommendedName>
        <fullName evidence="1">Aminoglycoside phosphotransferase domain-containing protein</fullName>
    </recommendedName>
</protein>
<evidence type="ECO:0000259" key="1">
    <source>
        <dbReference type="Pfam" id="PF01636"/>
    </source>
</evidence>